<keyword evidence="1 3" id="KW-0378">Hydrolase</keyword>
<reference evidence="4" key="1">
    <citation type="submission" date="2016-10" db="EMBL/GenBank/DDBJ databases">
        <authorList>
            <person name="Varghese N."/>
            <person name="Submissions S."/>
        </authorList>
    </citation>
    <scope>NUCLEOTIDE SEQUENCE [LARGE SCALE GENOMIC DNA]</scope>
    <source>
        <strain evidence="4">CGMCC 1.7738</strain>
    </source>
</reference>
<name>A0A1I4GWW4_9EURY</name>
<evidence type="ECO:0000259" key="2">
    <source>
        <dbReference type="Pfam" id="PF17829"/>
    </source>
</evidence>
<feature type="domain" description="Gylcosyl hydrolase 115 C-terminal" evidence="2">
    <location>
        <begin position="780"/>
        <end position="950"/>
    </location>
</feature>
<dbReference type="Gene3D" id="2.60.120.1620">
    <property type="match status" value="1"/>
</dbReference>
<evidence type="ECO:0000256" key="1">
    <source>
        <dbReference type="ARBA" id="ARBA00022801"/>
    </source>
</evidence>
<dbReference type="PANTHER" id="PTHR37842">
    <property type="match status" value="1"/>
</dbReference>
<dbReference type="PANTHER" id="PTHR37842:SF2">
    <property type="entry name" value="GYLCOSYL HYDROLASE 115 C-TERMINAL DOMAIN-CONTAINING PROTEIN"/>
    <property type="match status" value="1"/>
</dbReference>
<dbReference type="AlphaFoldDB" id="A0A1I4GWW4"/>
<dbReference type="Pfam" id="PF17829">
    <property type="entry name" value="GH115_C"/>
    <property type="match status" value="1"/>
</dbReference>
<dbReference type="SUPFAM" id="SSF55545">
    <property type="entry name" value="beta-N-acetylhexosaminidase-like domain"/>
    <property type="match status" value="1"/>
</dbReference>
<dbReference type="STRING" id="553466.SAMN04487950_3423"/>
<evidence type="ECO:0000313" key="3">
    <source>
        <dbReference type="EMBL" id="SFL33626.1"/>
    </source>
</evidence>
<dbReference type="Gene3D" id="3.30.379.10">
    <property type="entry name" value="Chitobiase/beta-hexosaminidase domain 2-like"/>
    <property type="match status" value="1"/>
</dbReference>
<dbReference type="InterPro" id="IPR042301">
    <property type="entry name" value="GH115_sf"/>
</dbReference>
<dbReference type="InterPro" id="IPR031924">
    <property type="entry name" value="GH115"/>
</dbReference>
<dbReference type="InterPro" id="IPR041437">
    <property type="entry name" value="GH115_C"/>
</dbReference>
<organism evidence="3 4">
    <name type="scientific">Halogranum rubrum</name>
    <dbReference type="NCBI Taxonomy" id="553466"/>
    <lineage>
        <taxon>Archaea</taxon>
        <taxon>Methanobacteriati</taxon>
        <taxon>Methanobacteriota</taxon>
        <taxon>Stenosarchaea group</taxon>
        <taxon>Halobacteria</taxon>
        <taxon>Halobacteriales</taxon>
        <taxon>Haloferacaceae</taxon>
    </lineage>
</organism>
<evidence type="ECO:0000313" key="4">
    <source>
        <dbReference type="Proteomes" id="UP000199607"/>
    </source>
</evidence>
<dbReference type="Pfam" id="PF15979">
    <property type="entry name" value="Glyco_hydro_115"/>
    <property type="match status" value="1"/>
</dbReference>
<dbReference type="GO" id="GO:0016787">
    <property type="term" value="F:hydrolase activity"/>
    <property type="evidence" value="ECO:0007669"/>
    <property type="project" value="UniProtKB-KW"/>
</dbReference>
<gene>
    <name evidence="3" type="ORF">SAMN04487950_3423</name>
</gene>
<dbReference type="Gene3D" id="1.20.58.2150">
    <property type="match status" value="1"/>
</dbReference>
<dbReference type="RefSeq" id="WP_089870752.1">
    <property type="nucleotide sequence ID" value="NZ_FOTC01000004.1"/>
</dbReference>
<dbReference type="EMBL" id="FOTC01000004">
    <property type="protein sequence ID" value="SFL33626.1"/>
    <property type="molecule type" value="Genomic_DNA"/>
</dbReference>
<sequence length="955" mass="105966">MISNTPVSDGVQLVSDGVTADVYVDESDADVVNIAAEDFRADVERVTDYRPELVTTLDDLSSIAVIVGTVRSAEGIHRCLDDCDGVDVEALADERESFVIQTVEDPLPNVRSAVLILGSDRRGTAFGVYELSKQVGVSPWYWWADVAPDSQETVVVEPGTYRYGPPSVAYRGVFLNDEDWGLRPWASETFAPEEAAERPGLGPTTYAKIFELLLRLKANTVWPAMHPGTKAFYRYPENADIADQYAIVVGTSHCEPMHRNNVDEWEESFGEWNYATNRGRVLEYWRTRVESVSAYENVFTLGMRGIHDSGMPGGDTEPETRELLQAVLDDQRQLLATTHDRPVEAIPQVFCPYKEVLDLYRSGLDVPDDVCLMWPDDSHGYLRELPTETERARAGGSGVYYHLSYWGRPHDYLWLSSVPLGVVSTEMQKAYDAGARECWVVNVGDIKPTEKELEFFLDLAWDVDLGGHESPTAWLSDWAAREFGDAHAGEVADILSEYYRLSLARKPEHMGWSRVYPDTQPGDPEFSFTHAGDEAHRRLRAFADLAERAEAVYDALPAARQPSFYQLVLYQLRCSAAMSEKYLHAARSRFYADHGRVSANRYADAALDAHDRIRAETDHYNETLLDGKWDGMMCASPRDLPVFDPPEVDRVTPNEGSALGVAVEGRRHPLDGGAEPDGVHGKLPTFHADVERTHFVDLFNRGDTPFGWAAATSHDWIDLGDETGTVADERRLRISVDWEAMLETREKGTITVTGAGATYRIGVEASRSTHDSERDVAADFVEVDGVVAIEAEHASRTTTGSPGRWVSCDAPGRLSGATVCTEPTRFPSHDSRATAPCLEYDVALDSYGTATVDVQCLPTQALNDHRDLRYAVAFDDGPRTVVSVDPEGDEHHPEWQANVLRGAAIGTSEHDVDAAEAHTLRLWALDPGLVVDRVVVYTDAERATYLGPRETAIDD</sequence>
<protein>
    <submittedName>
        <fullName evidence="3">Glycosyl hydrolase family 115</fullName>
    </submittedName>
</protein>
<keyword evidence="4" id="KW-1185">Reference proteome</keyword>
<proteinExistence type="predicted"/>
<dbReference type="Gene3D" id="3.20.20.520">
    <property type="entry name" value="Glycosyl hydrolase family 115"/>
    <property type="match status" value="1"/>
</dbReference>
<accession>A0A1I4GWW4</accession>
<dbReference type="InterPro" id="IPR029018">
    <property type="entry name" value="Hex-like_dom2"/>
</dbReference>
<dbReference type="Proteomes" id="UP000199607">
    <property type="component" value="Unassembled WGS sequence"/>
</dbReference>